<proteinExistence type="predicted"/>
<evidence type="ECO:0000313" key="3">
    <source>
        <dbReference type="EMBL" id="MBT2990113.1"/>
    </source>
</evidence>
<dbReference type="SUPFAM" id="SSF48452">
    <property type="entry name" value="TPR-like"/>
    <property type="match status" value="1"/>
</dbReference>
<comment type="caution">
    <text evidence="3">The sequence shown here is derived from an EMBL/GenBank/DDBJ whole genome shotgun (WGS) entry which is preliminary data.</text>
</comment>
<evidence type="ECO:0000256" key="2">
    <source>
        <dbReference type="SAM" id="SignalP"/>
    </source>
</evidence>
<keyword evidence="1" id="KW-0175">Coiled coil</keyword>
<evidence type="ECO:0000313" key="4">
    <source>
        <dbReference type="Proteomes" id="UP000770889"/>
    </source>
</evidence>
<feature type="coiled-coil region" evidence="1">
    <location>
        <begin position="509"/>
        <end position="585"/>
    </location>
</feature>
<dbReference type="Gene3D" id="1.25.40.10">
    <property type="entry name" value="Tetratricopeptide repeat domain"/>
    <property type="match status" value="2"/>
</dbReference>
<sequence length="617" mass="69398">MIRVLSGLTSRLILTFSLAIPLCASADIRSGEPQELRDLHYGDALFHLYQQNYFPAIVRLLAARKQGLMQAYADEPELLLGGLYLAYGMPDTAEALFNRVLQKSESPAVMNRAWLQLGKSRHRRGNARAAKSALQQIGEGLKPEANDERHHLSGLIELIGKNETAALTDLGKISQQSEWSLYGSFNQAIAYLRSDQQEQGLALLQAIGSGSAESDDREAKSIRDRANLALGYLMLELNRSDDAKLALQRIRLSSPASSQALLGMGWASLQLGEQEKALAPWQILADRNASDPAVLEAKLAIPYVLSQLEAEQQSLQGYRDAIATYDASLIQLDQLLEQVRQKTFPDNLLGDKDGDDLKSASRSLLSYLLSGNAFQERLQDYRDLGHIESNLQQWRQKISSYRTMLSNQKTAYEQKLPRVEEHLKGENLKQVIAEKEQLQTLYAQVEKTEEPPFALATEQEKGWIARINRIKRIIKEHGGSGQLAPQQEMARLMEGILTWKIATEHPARLWSLKKQMVQLEQNIEMAQQKEVELAKARSEAKGRFDAFSGRIEQLEEALPDLHSQVKKLRQEEADLLREMALVRLEQRRGLISNYLIQARFGVANLLDISTARAGERE</sequence>
<feature type="chain" id="PRO_5037291577" description="Tetratricopeptide repeat protein" evidence="2">
    <location>
        <begin position="27"/>
        <end position="617"/>
    </location>
</feature>
<protein>
    <recommendedName>
        <fullName evidence="5">Tetratricopeptide repeat protein</fullName>
    </recommendedName>
</protein>
<evidence type="ECO:0008006" key="5">
    <source>
        <dbReference type="Google" id="ProtNLM"/>
    </source>
</evidence>
<gene>
    <name evidence="3" type="ORF">KME65_14250</name>
</gene>
<dbReference type="Proteomes" id="UP000770889">
    <property type="component" value="Unassembled WGS sequence"/>
</dbReference>
<feature type="signal peptide" evidence="2">
    <location>
        <begin position="1"/>
        <end position="26"/>
    </location>
</feature>
<evidence type="ECO:0000256" key="1">
    <source>
        <dbReference type="SAM" id="Coils"/>
    </source>
</evidence>
<dbReference type="EMBL" id="JAHHGM010000013">
    <property type="protein sequence ID" value="MBT2990113.1"/>
    <property type="molecule type" value="Genomic_DNA"/>
</dbReference>
<organism evidence="3 4">
    <name type="scientific">Candidatus Thiodiazotropha taylori</name>
    <dbReference type="NCBI Taxonomy" id="2792791"/>
    <lineage>
        <taxon>Bacteria</taxon>
        <taxon>Pseudomonadati</taxon>
        <taxon>Pseudomonadota</taxon>
        <taxon>Gammaproteobacteria</taxon>
        <taxon>Chromatiales</taxon>
        <taxon>Sedimenticolaceae</taxon>
        <taxon>Candidatus Thiodiazotropha</taxon>
    </lineage>
</organism>
<keyword evidence="2" id="KW-0732">Signal</keyword>
<dbReference type="InterPro" id="IPR011990">
    <property type="entry name" value="TPR-like_helical_dom_sf"/>
</dbReference>
<dbReference type="AlphaFoldDB" id="A0A944MDZ5"/>
<accession>A0A944MDZ5</accession>
<reference evidence="3 4" key="1">
    <citation type="submission" date="2021-05" db="EMBL/GenBank/DDBJ databases">
        <title>Genetic and Functional Diversity in Clade A Lucinid endosymbionts from the Bahamas.</title>
        <authorList>
            <person name="Giani N.M."/>
            <person name="Engel A.S."/>
            <person name="Campbell B.J."/>
        </authorList>
    </citation>
    <scope>NUCLEOTIDE SEQUENCE [LARGE SCALE GENOMIC DNA]</scope>
    <source>
        <strain evidence="3">LUC16012Gg_MoonRockCtena</strain>
    </source>
</reference>
<name>A0A944MDZ5_9GAMM</name>